<dbReference type="Proteomes" id="UP000051658">
    <property type="component" value="Unassembled WGS sequence"/>
</dbReference>
<sequence>MIIKFILKGEGMMKKSISVLCLSMIILGSSTMIGQSVGASELQENQQATVKNNITELKVDSYGGEWEHDYLDPNPVKAWRNMDTNQVEIHGNSLYSVAGIVFESHLDVVGKQTGKSYYSKSAGILEQIPSVDIILDNKDIIDDELEVSLYADWQGNGPIERSYASATIHMQ</sequence>
<dbReference type="PATRIC" id="fig|1449336.4.peg.1267"/>
<name>A0A0R2HYV6_CARDV</name>
<gene>
    <name evidence="1" type="ORF">IV74_GL001241</name>
</gene>
<dbReference type="AlphaFoldDB" id="A0A0R2HYV6"/>
<reference evidence="1 2" key="1">
    <citation type="journal article" date="2015" name="Genome Announc.">
        <title>Expanding the biotechnology potential of lactobacilli through comparative genomics of 213 strains and associated genera.</title>
        <authorList>
            <person name="Sun Z."/>
            <person name="Harris H.M."/>
            <person name="McCann A."/>
            <person name="Guo C."/>
            <person name="Argimon S."/>
            <person name="Zhang W."/>
            <person name="Yang X."/>
            <person name="Jeffery I.B."/>
            <person name="Cooney J.C."/>
            <person name="Kagawa T.F."/>
            <person name="Liu W."/>
            <person name="Song Y."/>
            <person name="Salvetti E."/>
            <person name="Wrobel A."/>
            <person name="Rasinkangas P."/>
            <person name="Parkhill J."/>
            <person name="Rea M.C."/>
            <person name="O'Sullivan O."/>
            <person name="Ritari J."/>
            <person name="Douillard F.P."/>
            <person name="Paul Ross R."/>
            <person name="Yang R."/>
            <person name="Briner A.E."/>
            <person name="Felis G.E."/>
            <person name="de Vos W.M."/>
            <person name="Barrangou R."/>
            <person name="Klaenhammer T.R."/>
            <person name="Caufield P.W."/>
            <person name="Cui Y."/>
            <person name="Zhang H."/>
            <person name="O'Toole P.W."/>
        </authorList>
    </citation>
    <scope>NUCLEOTIDE SEQUENCE [LARGE SCALE GENOMIC DNA]</scope>
    <source>
        <strain evidence="1 2">DSM 20623</strain>
    </source>
</reference>
<proteinExistence type="predicted"/>
<accession>A0A0R2HYV6</accession>
<organism evidence="1 2">
    <name type="scientific">Carnobacterium divergens DSM 20623</name>
    <dbReference type="NCBI Taxonomy" id="1449336"/>
    <lineage>
        <taxon>Bacteria</taxon>
        <taxon>Bacillati</taxon>
        <taxon>Bacillota</taxon>
        <taxon>Bacilli</taxon>
        <taxon>Lactobacillales</taxon>
        <taxon>Carnobacteriaceae</taxon>
        <taxon>Carnobacterium</taxon>
    </lineage>
</organism>
<protein>
    <submittedName>
        <fullName evidence="1">Uncharacterized protein</fullName>
    </submittedName>
</protein>
<dbReference type="EMBL" id="JQBS01000001">
    <property type="protein sequence ID" value="KRN57983.1"/>
    <property type="molecule type" value="Genomic_DNA"/>
</dbReference>
<keyword evidence="2" id="KW-1185">Reference proteome</keyword>
<evidence type="ECO:0000313" key="1">
    <source>
        <dbReference type="EMBL" id="KRN57983.1"/>
    </source>
</evidence>
<evidence type="ECO:0000313" key="2">
    <source>
        <dbReference type="Proteomes" id="UP000051658"/>
    </source>
</evidence>
<comment type="caution">
    <text evidence="1">The sequence shown here is derived from an EMBL/GenBank/DDBJ whole genome shotgun (WGS) entry which is preliminary data.</text>
</comment>